<dbReference type="Gramene" id="KQK89200">
    <property type="protein sequence ID" value="KQK89200"/>
    <property type="gene ID" value="SETIT_039729mg"/>
</dbReference>
<keyword evidence="2" id="KW-1185">Reference proteome</keyword>
<sequence>MVCLQLRSRSIGEHALDWEMFRRWHDGCSIAFNERLSREDRAMEDGLPGLANVSKVVQAGLTAASFSSPALV</sequence>
<proteinExistence type="predicted"/>
<evidence type="ECO:0000313" key="1">
    <source>
        <dbReference type="EnsemblPlants" id="KQK89200"/>
    </source>
</evidence>
<reference evidence="2" key="1">
    <citation type="journal article" date="2012" name="Nat. Biotechnol.">
        <title>Reference genome sequence of the model plant Setaria.</title>
        <authorList>
            <person name="Bennetzen J.L."/>
            <person name="Schmutz J."/>
            <person name="Wang H."/>
            <person name="Percifield R."/>
            <person name="Hawkins J."/>
            <person name="Pontaroli A.C."/>
            <person name="Estep M."/>
            <person name="Feng L."/>
            <person name="Vaughn J.N."/>
            <person name="Grimwood J."/>
            <person name="Jenkins J."/>
            <person name="Barry K."/>
            <person name="Lindquist E."/>
            <person name="Hellsten U."/>
            <person name="Deshpande S."/>
            <person name="Wang X."/>
            <person name="Wu X."/>
            <person name="Mitros T."/>
            <person name="Triplett J."/>
            <person name="Yang X."/>
            <person name="Ye C.Y."/>
            <person name="Mauro-Herrera M."/>
            <person name="Wang L."/>
            <person name="Li P."/>
            <person name="Sharma M."/>
            <person name="Sharma R."/>
            <person name="Ronald P.C."/>
            <person name="Panaud O."/>
            <person name="Kellogg E.A."/>
            <person name="Brutnell T.P."/>
            <person name="Doust A.N."/>
            <person name="Tuskan G.A."/>
            <person name="Rokhsar D."/>
            <person name="Devos K.M."/>
        </authorList>
    </citation>
    <scope>NUCLEOTIDE SEQUENCE [LARGE SCALE GENOMIC DNA]</scope>
    <source>
        <strain evidence="2">cv. Yugu1</strain>
    </source>
</reference>
<dbReference type="EMBL" id="AGNK02005635">
    <property type="status" value="NOT_ANNOTATED_CDS"/>
    <property type="molecule type" value="Genomic_DNA"/>
</dbReference>
<dbReference type="AlphaFoldDB" id="K4ALE9"/>
<dbReference type="Proteomes" id="UP000004995">
    <property type="component" value="Unassembled WGS sequence"/>
</dbReference>
<dbReference type="EnsemblPlants" id="KQK89200">
    <property type="protein sequence ID" value="KQK89200"/>
    <property type="gene ID" value="SETIT_039729mg"/>
</dbReference>
<protein>
    <submittedName>
        <fullName evidence="1">Uncharacterized protein</fullName>
    </submittedName>
</protein>
<evidence type="ECO:0000313" key="2">
    <source>
        <dbReference type="Proteomes" id="UP000004995"/>
    </source>
</evidence>
<accession>K4ALE9</accession>
<dbReference type="HOGENOM" id="CLU_2727046_0_0_1"/>
<reference evidence="1" key="2">
    <citation type="submission" date="2018-08" db="UniProtKB">
        <authorList>
            <consortium name="EnsemblPlants"/>
        </authorList>
    </citation>
    <scope>IDENTIFICATION</scope>
    <source>
        <strain evidence="1">Yugu1</strain>
    </source>
</reference>
<name>K4ALE9_SETIT</name>
<organism evidence="1 2">
    <name type="scientific">Setaria italica</name>
    <name type="common">Foxtail millet</name>
    <name type="synonym">Panicum italicum</name>
    <dbReference type="NCBI Taxonomy" id="4555"/>
    <lineage>
        <taxon>Eukaryota</taxon>
        <taxon>Viridiplantae</taxon>
        <taxon>Streptophyta</taxon>
        <taxon>Embryophyta</taxon>
        <taxon>Tracheophyta</taxon>
        <taxon>Spermatophyta</taxon>
        <taxon>Magnoliopsida</taxon>
        <taxon>Liliopsida</taxon>
        <taxon>Poales</taxon>
        <taxon>Poaceae</taxon>
        <taxon>PACMAD clade</taxon>
        <taxon>Panicoideae</taxon>
        <taxon>Panicodae</taxon>
        <taxon>Paniceae</taxon>
        <taxon>Cenchrinae</taxon>
        <taxon>Setaria</taxon>
    </lineage>
</organism>
<dbReference type="InParanoid" id="K4ALE9"/>